<sequence length="45" mass="4656">MPSCHALQFVSRWAREGLLGAPIMVCASLKVLPSTMPTAGGALDA</sequence>
<reference evidence="1 2" key="2">
    <citation type="submission" date="2018-06" db="EMBL/GenBank/DDBJ databases">
        <title>Sequencing of bacterial isolates from soil warming experiment in Harvard Forest, Massachusetts, USA.</title>
        <authorList>
            <person name="Deangelis K.PhD."/>
        </authorList>
    </citation>
    <scope>NUCLEOTIDE SEQUENCE [LARGE SCALE GENOMIC DNA]</scope>
    <source>
        <strain evidence="1 2">GAS496</strain>
    </source>
</reference>
<dbReference type="EMBL" id="QJJU01000033">
    <property type="protein sequence ID" value="PXX00780.1"/>
    <property type="molecule type" value="Genomic_DNA"/>
</dbReference>
<reference evidence="2" key="1">
    <citation type="submission" date="2018-05" db="EMBL/GenBank/DDBJ databases">
        <authorList>
            <person name="Deangelis K."/>
            <person name="Huntemann M."/>
            <person name="Clum A."/>
            <person name="Pillay M."/>
            <person name="Palaniappan K."/>
            <person name="Varghese N."/>
            <person name="Mikhailova N."/>
            <person name="Stamatis D."/>
            <person name="Reddy T."/>
            <person name="Daum C."/>
            <person name="Shapiro N."/>
            <person name="Ivanova N."/>
            <person name="Kyrpides N."/>
            <person name="Woyke T."/>
        </authorList>
    </citation>
    <scope>NUCLEOTIDE SEQUENCE [LARGE SCALE GENOMIC DNA]</scope>
    <source>
        <strain evidence="2">GAS496</strain>
    </source>
</reference>
<organism evidence="1 2">
    <name type="scientific">Mycolicibacterium moriokaense</name>
    <dbReference type="NCBI Taxonomy" id="39691"/>
    <lineage>
        <taxon>Bacteria</taxon>
        <taxon>Bacillati</taxon>
        <taxon>Actinomycetota</taxon>
        <taxon>Actinomycetes</taxon>
        <taxon>Mycobacteriales</taxon>
        <taxon>Mycobacteriaceae</taxon>
        <taxon>Mycolicibacterium</taxon>
    </lineage>
</organism>
<keyword evidence="2" id="KW-1185">Reference proteome</keyword>
<evidence type="ECO:0000313" key="2">
    <source>
        <dbReference type="Proteomes" id="UP000247781"/>
    </source>
</evidence>
<gene>
    <name evidence="1" type="ORF">C8E89_13341</name>
</gene>
<dbReference type="RefSeq" id="WP_220032543.1">
    <property type="nucleotide sequence ID" value="NZ_QJJU01000033.1"/>
</dbReference>
<protein>
    <submittedName>
        <fullName evidence="1">Uncharacterized protein</fullName>
    </submittedName>
</protein>
<accession>A0A318H7H9</accession>
<dbReference type="Proteomes" id="UP000247781">
    <property type="component" value="Unassembled WGS sequence"/>
</dbReference>
<name>A0A318H7H9_9MYCO</name>
<dbReference type="AlphaFoldDB" id="A0A318H7H9"/>
<comment type="caution">
    <text evidence="1">The sequence shown here is derived from an EMBL/GenBank/DDBJ whole genome shotgun (WGS) entry which is preliminary data.</text>
</comment>
<evidence type="ECO:0000313" key="1">
    <source>
        <dbReference type="EMBL" id="PXX00780.1"/>
    </source>
</evidence>
<proteinExistence type="predicted"/>